<dbReference type="RefSeq" id="WP_246477964.1">
    <property type="nucleotide sequence ID" value="NZ_JACHMO010000001.1"/>
</dbReference>
<organism evidence="2 3">
    <name type="scientific">Saccharothrix ecbatanensis</name>
    <dbReference type="NCBI Taxonomy" id="1105145"/>
    <lineage>
        <taxon>Bacteria</taxon>
        <taxon>Bacillati</taxon>
        <taxon>Actinomycetota</taxon>
        <taxon>Actinomycetes</taxon>
        <taxon>Pseudonocardiales</taxon>
        <taxon>Pseudonocardiaceae</taxon>
        <taxon>Saccharothrix</taxon>
    </lineage>
</organism>
<sequence length="125" mass="14366">MRTDLNTELVTLAVAQALLGITSETRWLRFLPRRLPGAFRYVPQQSGYNKRLRNAMPLLQRAIRIRSRSTPTSGRRDLDRGPHPDRMRPLPRDGQAVGVGRMGRLPLLRKPFRFSWGLRLRPLAG</sequence>
<accession>A0A7W9M666</accession>
<dbReference type="EMBL" id="JACHMO010000001">
    <property type="protein sequence ID" value="MBB5808915.1"/>
    <property type="molecule type" value="Genomic_DNA"/>
</dbReference>
<proteinExistence type="predicted"/>
<evidence type="ECO:0000313" key="2">
    <source>
        <dbReference type="EMBL" id="MBB5808915.1"/>
    </source>
</evidence>
<evidence type="ECO:0000256" key="1">
    <source>
        <dbReference type="SAM" id="MobiDB-lite"/>
    </source>
</evidence>
<feature type="compositionally biased region" description="Basic and acidic residues" evidence="1">
    <location>
        <begin position="74"/>
        <end position="91"/>
    </location>
</feature>
<protein>
    <submittedName>
        <fullName evidence="2">Uncharacterized protein</fullName>
    </submittedName>
</protein>
<dbReference type="Proteomes" id="UP000552097">
    <property type="component" value="Unassembled WGS sequence"/>
</dbReference>
<reference evidence="2 3" key="1">
    <citation type="submission" date="2020-08" db="EMBL/GenBank/DDBJ databases">
        <title>Sequencing the genomes of 1000 actinobacteria strains.</title>
        <authorList>
            <person name="Klenk H.-P."/>
        </authorList>
    </citation>
    <scope>NUCLEOTIDE SEQUENCE [LARGE SCALE GENOMIC DNA]</scope>
    <source>
        <strain evidence="2 3">DSM 45486</strain>
    </source>
</reference>
<feature type="region of interest" description="Disordered" evidence="1">
    <location>
        <begin position="65"/>
        <end position="98"/>
    </location>
</feature>
<dbReference type="AlphaFoldDB" id="A0A7W9M666"/>
<comment type="caution">
    <text evidence="2">The sequence shown here is derived from an EMBL/GenBank/DDBJ whole genome shotgun (WGS) entry which is preliminary data.</text>
</comment>
<gene>
    <name evidence="2" type="ORF">F4560_008683</name>
</gene>
<name>A0A7W9M666_9PSEU</name>
<keyword evidence="3" id="KW-1185">Reference proteome</keyword>
<evidence type="ECO:0000313" key="3">
    <source>
        <dbReference type="Proteomes" id="UP000552097"/>
    </source>
</evidence>